<accession>A0ABQ2PSH7</accession>
<dbReference type="PANTHER" id="PTHR35936:SF25">
    <property type="entry name" value="ABC TRANSPORTER SUBSTRATE-BINDING PROTEIN"/>
    <property type="match status" value="1"/>
</dbReference>
<dbReference type="PANTHER" id="PTHR35936">
    <property type="entry name" value="MEMBRANE-BOUND LYTIC MUREIN TRANSGLYCOSYLASE F"/>
    <property type="match status" value="1"/>
</dbReference>
<dbReference type="Proteomes" id="UP000621859">
    <property type="component" value="Unassembled WGS sequence"/>
</dbReference>
<proteinExistence type="predicted"/>
<dbReference type="RefSeq" id="WP_188697701.1">
    <property type="nucleotide sequence ID" value="NZ_BMLY01000008.1"/>
</dbReference>
<reference evidence="3" key="1">
    <citation type="journal article" date="2019" name="Int. J. Syst. Evol. Microbiol.">
        <title>The Global Catalogue of Microorganisms (GCM) 10K type strain sequencing project: providing services to taxonomists for standard genome sequencing and annotation.</title>
        <authorList>
            <consortium name="The Broad Institute Genomics Platform"/>
            <consortium name="The Broad Institute Genome Sequencing Center for Infectious Disease"/>
            <person name="Wu L."/>
            <person name="Ma J."/>
        </authorList>
    </citation>
    <scope>NUCLEOTIDE SEQUENCE [LARGE SCALE GENOMIC DNA]</scope>
    <source>
        <strain evidence="3">CGMCC 1.8860</strain>
    </source>
</reference>
<feature type="signal peptide" evidence="1">
    <location>
        <begin position="1"/>
        <end position="23"/>
    </location>
</feature>
<sequence length="273" mass="30451">MSAIHTLRMLWAASLLLAWPVAAAVTELRCVGTEFTTLTRNTPDGPRGFALDILTELGKRAGFHCNVDLLPWKRAQALVARNEADLLIGPYRTHLREHDMAYLSRPFYFDDALFFGLAKVPFTWDGQIASLPRQQVAMVRGWTLGERFEAFRNQLNLVEVDSSDQALRLLLTGRISLVAGNERDFAPRIAKPEFSAIKPVQPHIQNSAGYFALSNKWRGSPLLARMDEAMLQMVNSGYLLAQSRAAGLNFPDTRFDWASYVAKELDAPAGASK</sequence>
<evidence type="ECO:0000313" key="3">
    <source>
        <dbReference type="Proteomes" id="UP000621859"/>
    </source>
</evidence>
<evidence type="ECO:0000313" key="2">
    <source>
        <dbReference type="EMBL" id="GGP27914.1"/>
    </source>
</evidence>
<protein>
    <submittedName>
        <fullName evidence="2">ABC transporter substrate-binding protein</fullName>
    </submittedName>
</protein>
<comment type="caution">
    <text evidence="2">The sequence shown here is derived from an EMBL/GenBank/DDBJ whole genome shotgun (WGS) entry which is preliminary data.</text>
</comment>
<feature type="chain" id="PRO_5046772304" evidence="1">
    <location>
        <begin position="24"/>
        <end position="273"/>
    </location>
</feature>
<dbReference type="EMBL" id="BMLY01000008">
    <property type="protein sequence ID" value="GGP27914.1"/>
    <property type="molecule type" value="Genomic_DNA"/>
</dbReference>
<organism evidence="2 3">
    <name type="scientific">Silvimonas amylolytica</name>
    <dbReference type="NCBI Taxonomy" id="449663"/>
    <lineage>
        <taxon>Bacteria</taxon>
        <taxon>Pseudomonadati</taxon>
        <taxon>Pseudomonadota</taxon>
        <taxon>Betaproteobacteria</taxon>
        <taxon>Neisseriales</taxon>
        <taxon>Chitinibacteraceae</taxon>
        <taxon>Silvimonas</taxon>
    </lineage>
</organism>
<keyword evidence="3" id="KW-1185">Reference proteome</keyword>
<gene>
    <name evidence="2" type="ORF">GCM10010971_37330</name>
</gene>
<dbReference type="SUPFAM" id="SSF53850">
    <property type="entry name" value="Periplasmic binding protein-like II"/>
    <property type="match status" value="1"/>
</dbReference>
<dbReference type="Gene3D" id="3.40.190.10">
    <property type="entry name" value="Periplasmic binding protein-like II"/>
    <property type="match status" value="2"/>
</dbReference>
<name>A0ABQ2PSH7_9NEIS</name>
<evidence type="ECO:0000256" key="1">
    <source>
        <dbReference type="SAM" id="SignalP"/>
    </source>
</evidence>
<keyword evidence="1" id="KW-0732">Signal</keyword>